<name>A0A0X8FDZ5_9LACT</name>
<dbReference type="PANTHER" id="PTHR47992">
    <property type="entry name" value="PROTEIN PHOSPHATASE"/>
    <property type="match status" value="1"/>
</dbReference>
<dbReference type="EMBL" id="CP065662">
    <property type="protein sequence ID" value="QPS01284.1"/>
    <property type="molecule type" value="Genomic_DNA"/>
</dbReference>
<dbReference type="InterPro" id="IPR001932">
    <property type="entry name" value="PPM-type_phosphatase-like_dom"/>
</dbReference>
<reference evidence="3 4" key="1">
    <citation type="submission" date="2020-12" db="EMBL/GenBank/DDBJ databases">
        <title>FDA dAtabase for Regulatory Grade micrObial Sequences (FDA-ARGOS): Supporting development and validation of Infectious Disease Dx tests.</title>
        <authorList>
            <person name="Sproer C."/>
            <person name="Gronow S."/>
            <person name="Severitt S."/>
            <person name="Schroder I."/>
            <person name="Tallon L."/>
            <person name="Sadzewicz L."/>
            <person name="Zhao X."/>
            <person name="Boylan J."/>
            <person name="Ott S."/>
            <person name="Bowen H."/>
            <person name="Vavikolanu K."/>
            <person name="Mehta A."/>
            <person name="Aluvathingal J."/>
            <person name="Nadendla S."/>
            <person name="Lowell S."/>
            <person name="Myers T."/>
            <person name="Yan Y."/>
            <person name="Sichtig H."/>
        </authorList>
    </citation>
    <scope>NUCLEOTIDE SEQUENCE [LARGE SCALE GENOMIC DNA]</scope>
    <source>
        <strain evidence="3 4">FDAARGOS_911</strain>
    </source>
</reference>
<evidence type="ECO:0000313" key="5">
    <source>
        <dbReference type="Proteomes" id="UP001069145"/>
    </source>
</evidence>
<dbReference type="SMART" id="SM00332">
    <property type="entry name" value="PP2Cc"/>
    <property type="match status" value="1"/>
</dbReference>
<dbReference type="InterPro" id="IPR015655">
    <property type="entry name" value="PP2C"/>
</dbReference>
<dbReference type="InterPro" id="IPR036457">
    <property type="entry name" value="PPM-type-like_dom_sf"/>
</dbReference>
<dbReference type="SMART" id="SM00331">
    <property type="entry name" value="PP2C_SIG"/>
    <property type="match status" value="1"/>
</dbReference>
<dbReference type="PROSITE" id="PS51746">
    <property type="entry name" value="PPM_2"/>
    <property type="match status" value="1"/>
</dbReference>
<dbReference type="SUPFAM" id="SSF81606">
    <property type="entry name" value="PP2C-like"/>
    <property type="match status" value="1"/>
</dbReference>
<dbReference type="RefSeq" id="WP_060777876.1">
    <property type="nucleotide sequence ID" value="NZ_CAJHLF010000003.1"/>
</dbReference>
<organism evidence="3 4">
    <name type="scientific">Aerococcus urinae</name>
    <dbReference type="NCBI Taxonomy" id="1376"/>
    <lineage>
        <taxon>Bacteria</taxon>
        <taxon>Bacillati</taxon>
        <taxon>Bacillota</taxon>
        <taxon>Bacilli</taxon>
        <taxon>Lactobacillales</taxon>
        <taxon>Aerococcaceae</taxon>
        <taxon>Aerococcus</taxon>
    </lineage>
</organism>
<proteinExistence type="predicted"/>
<gene>
    <name evidence="3" type="ORF">I6G68_07925</name>
    <name evidence="2" type="ORF">ODY43_04320</name>
</gene>
<dbReference type="CDD" id="cd00143">
    <property type="entry name" value="PP2Cc"/>
    <property type="match status" value="1"/>
</dbReference>
<dbReference type="KEGG" id="aun:AWM73_02125"/>
<accession>A0A0X8FDZ5</accession>
<dbReference type="Gene3D" id="3.60.40.10">
    <property type="entry name" value="PPM-type phosphatase domain"/>
    <property type="match status" value="1"/>
</dbReference>
<sequence length="247" mass="26370">MEVSQLTDTGQIRSSNQDQVGVFYNQAEQALLLLCDGMGGHNAGDVASEMALYAVGHAWEESPKTDTEAVQTWLEDNIVSANDRVLQASKKYNDLSGMGTTIVGIAIIEGKGIVAHVGDSRAYCYDGEALKPLTRDHSFVQELLDMNMITPSEAQNHPQKNIVTQTVGVSEDIKVDISVFALEAQTMLLLCSDGLTDMLTDDDIGQIIASDEDVNQAAQALIAAANQAGGRDNISVVLARIEGGDVS</sequence>
<evidence type="ECO:0000313" key="4">
    <source>
        <dbReference type="Proteomes" id="UP000594771"/>
    </source>
</evidence>
<dbReference type="GeneID" id="35767399"/>
<dbReference type="AlphaFoldDB" id="A0A0X8FDZ5"/>
<dbReference type="Pfam" id="PF13672">
    <property type="entry name" value="PP2C_2"/>
    <property type="match status" value="1"/>
</dbReference>
<evidence type="ECO:0000313" key="2">
    <source>
        <dbReference type="EMBL" id="MCY3053210.1"/>
    </source>
</evidence>
<keyword evidence="5" id="KW-1185">Reference proteome</keyword>
<evidence type="ECO:0000259" key="1">
    <source>
        <dbReference type="PROSITE" id="PS51746"/>
    </source>
</evidence>
<dbReference type="GO" id="GO:0004722">
    <property type="term" value="F:protein serine/threonine phosphatase activity"/>
    <property type="evidence" value="ECO:0007669"/>
    <property type="project" value="InterPro"/>
</dbReference>
<reference evidence="2" key="2">
    <citation type="submission" date="2022-09" db="EMBL/GenBank/DDBJ databases">
        <title>Aerococcus urinae taxonomy study.</title>
        <authorList>
            <person name="Christensen J."/>
            <person name="Senneby E."/>
        </authorList>
    </citation>
    <scope>NUCLEOTIDE SEQUENCE</scope>
    <source>
        <strain evidence="2">NLD-066-U95</strain>
    </source>
</reference>
<evidence type="ECO:0000313" key="3">
    <source>
        <dbReference type="EMBL" id="QPS01284.1"/>
    </source>
</evidence>
<feature type="domain" description="PPM-type phosphatase" evidence="1">
    <location>
        <begin position="1"/>
        <end position="241"/>
    </location>
</feature>
<dbReference type="Proteomes" id="UP000594771">
    <property type="component" value="Chromosome"/>
</dbReference>
<dbReference type="OrthoDB" id="9801841at2"/>
<protein>
    <submittedName>
        <fullName evidence="3">Stp1/IreP family PP2C-type Ser/Thr phosphatase</fullName>
    </submittedName>
</protein>
<dbReference type="NCBIfam" id="NF033484">
    <property type="entry name" value="Stp1_PP2C_phos"/>
    <property type="match status" value="1"/>
</dbReference>
<dbReference type="EMBL" id="JAOTML010000003">
    <property type="protein sequence ID" value="MCY3053210.1"/>
    <property type="molecule type" value="Genomic_DNA"/>
</dbReference>
<dbReference type="Proteomes" id="UP001069145">
    <property type="component" value="Unassembled WGS sequence"/>
</dbReference>